<comment type="caution">
    <text evidence="16">The sequence shown here is derived from an EMBL/GenBank/DDBJ whole genome shotgun (WGS) entry which is preliminary data.</text>
</comment>
<comment type="subcellular location">
    <subcellularLocation>
        <location evidence="13">Cytoplasm</location>
    </subcellularLocation>
</comment>
<reference evidence="16 17" key="1">
    <citation type="submission" date="2018-03" db="EMBL/GenBank/DDBJ databases">
        <title>Genomic Encyclopedia of Type Strains, Phase III (KMG-III): the genomes of soil and plant-associated and newly described type strains.</title>
        <authorList>
            <person name="Whitman W."/>
        </authorList>
    </citation>
    <scope>NUCLEOTIDE SEQUENCE [LARGE SCALE GENOMIC DNA]</scope>
    <source>
        <strain evidence="16 17">CGMCC 1.07653</strain>
    </source>
</reference>
<keyword evidence="5 13" id="KW-0028">Amino-acid biosynthesis</keyword>
<evidence type="ECO:0000256" key="10">
    <source>
        <dbReference type="ARBA" id="ARBA00022840"/>
    </source>
</evidence>
<dbReference type="GO" id="GO:0005524">
    <property type="term" value="F:ATP binding"/>
    <property type="evidence" value="ECO:0007669"/>
    <property type="project" value="UniProtKB-UniRule"/>
</dbReference>
<dbReference type="Pfam" id="PF08544">
    <property type="entry name" value="GHMP_kinases_C"/>
    <property type="match status" value="1"/>
</dbReference>
<dbReference type="InterPro" id="IPR014721">
    <property type="entry name" value="Ribsml_uS5_D2-typ_fold_subgr"/>
</dbReference>
<evidence type="ECO:0000256" key="12">
    <source>
        <dbReference type="ARBA" id="ARBA00049954"/>
    </source>
</evidence>
<dbReference type="InterPro" id="IPR020568">
    <property type="entry name" value="Ribosomal_Su5_D2-typ_SF"/>
</dbReference>
<dbReference type="InterPro" id="IPR036554">
    <property type="entry name" value="GHMP_kinase_C_sf"/>
</dbReference>
<dbReference type="Gene3D" id="3.30.70.890">
    <property type="entry name" value="GHMP kinase, C-terminal domain"/>
    <property type="match status" value="1"/>
</dbReference>
<proteinExistence type="inferred from homology"/>
<keyword evidence="17" id="KW-1185">Reference proteome</keyword>
<dbReference type="PIRSF" id="PIRSF000676">
    <property type="entry name" value="Homoser_kin"/>
    <property type="match status" value="1"/>
</dbReference>
<dbReference type="Pfam" id="PF00288">
    <property type="entry name" value="GHMP_kinases_N"/>
    <property type="match status" value="1"/>
</dbReference>
<dbReference type="UniPathway" id="UPA00050">
    <property type="reaction ID" value="UER00064"/>
</dbReference>
<dbReference type="SUPFAM" id="SSF55060">
    <property type="entry name" value="GHMP Kinase, C-terminal domain"/>
    <property type="match status" value="1"/>
</dbReference>
<evidence type="ECO:0000256" key="2">
    <source>
        <dbReference type="ARBA" id="ARBA00007370"/>
    </source>
</evidence>
<evidence type="ECO:0000313" key="17">
    <source>
        <dbReference type="Proteomes" id="UP000242310"/>
    </source>
</evidence>
<dbReference type="GO" id="GO:0005737">
    <property type="term" value="C:cytoplasm"/>
    <property type="evidence" value="ECO:0007669"/>
    <property type="project" value="UniProtKB-SubCell"/>
</dbReference>
<dbReference type="PANTHER" id="PTHR20861:SF1">
    <property type="entry name" value="HOMOSERINE KINASE"/>
    <property type="match status" value="1"/>
</dbReference>
<comment type="similarity">
    <text evidence="2 13">Belongs to the GHMP kinase family. Homoserine kinase subfamily.</text>
</comment>
<evidence type="ECO:0000256" key="9">
    <source>
        <dbReference type="ARBA" id="ARBA00022777"/>
    </source>
</evidence>
<dbReference type="PROSITE" id="PS00627">
    <property type="entry name" value="GHMP_KINASES_ATP"/>
    <property type="match status" value="1"/>
</dbReference>
<evidence type="ECO:0000256" key="5">
    <source>
        <dbReference type="ARBA" id="ARBA00022605"/>
    </source>
</evidence>
<dbReference type="InterPro" id="IPR013750">
    <property type="entry name" value="GHMP_kinase_C_dom"/>
</dbReference>
<dbReference type="Proteomes" id="UP000242310">
    <property type="component" value="Unassembled WGS sequence"/>
</dbReference>
<dbReference type="InterPro" id="IPR006203">
    <property type="entry name" value="GHMP_knse_ATP-bd_CS"/>
</dbReference>
<keyword evidence="9 13" id="KW-0418">Kinase</keyword>
<dbReference type="InterPro" id="IPR006204">
    <property type="entry name" value="GHMP_kinase_N_dom"/>
</dbReference>
<dbReference type="PRINTS" id="PR00958">
    <property type="entry name" value="HOMSERKINASE"/>
</dbReference>
<protein>
    <recommendedName>
        <fullName evidence="4 13">Homoserine kinase</fullName>
        <shortName evidence="13">HK</shortName>
        <shortName evidence="13">HSK</shortName>
        <ecNumber evidence="3 13">2.7.1.39</ecNumber>
    </recommendedName>
</protein>
<dbReference type="HAMAP" id="MF_00384">
    <property type="entry name" value="Homoser_kinase"/>
    <property type="match status" value="1"/>
</dbReference>
<name>A0A2P8HE34_9BACI</name>
<evidence type="ECO:0000256" key="7">
    <source>
        <dbReference type="ARBA" id="ARBA00022697"/>
    </source>
</evidence>
<evidence type="ECO:0000259" key="15">
    <source>
        <dbReference type="Pfam" id="PF08544"/>
    </source>
</evidence>
<evidence type="ECO:0000256" key="11">
    <source>
        <dbReference type="ARBA" id="ARBA00049375"/>
    </source>
</evidence>
<evidence type="ECO:0000313" key="16">
    <source>
        <dbReference type="EMBL" id="PSL44455.1"/>
    </source>
</evidence>
<evidence type="ECO:0000256" key="6">
    <source>
        <dbReference type="ARBA" id="ARBA00022679"/>
    </source>
</evidence>
<keyword evidence="6 13" id="KW-0808">Transferase</keyword>
<dbReference type="RefSeq" id="WP_106588931.1">
    <property type="nucleotide sequence ID" value="NZ_PYAV01000008.1"/>
</dbReference>
<dbReference type="EMBL" id="PYAV01000008">
    <property type="protein sequence ID" value="PSL44455.1"/>
    <property type="molecule type" value="Genomic_DNA"/>
</dbReference>
<evidence type="ECO:0000256" key="13">
    <source>
        <dbReference type="HAMAP-Rule" id="MF_00384"/>
    </source>
</evidence>
<comment type="catalytic activity">
    <reaction evidence="11 13">
        <text>L-homoserine + ATP = O-phospho-L-homoserine + ADP + H(+)</text>
        <dbReference type="Rhea" id="RHEA:13985"/>
        <dbReference type="ChEBI" id="CHEBI:15378"/>
        <dbReference type="ChEBI" id="CHEBI:30616"/>
        <dbReference type="ChEBI" id="CHEBI:57476"/>
        <dbReference type="ChEBI" id="CHEBI:57590"/>
        <dbReference type="ChEBI" id="CHEBI:456216"/>
        <dbReference type="EC" id="2.7.1.39"/>
    </reaction>
</comment>
<dbReference type="OrthoDB" id="9769912at2"/>
<sequence>MKAQALRISVPASSANLGPGFDSIGLAVDRYLTLDVTQAAEWSFTTSSPVLEGVPEGKNNVIFEIAAHIAKKMNRDLPPCHVHMSSDIPLARGLGSSAAATIAAIELADQLMGTELSQDDKMRFASLWEGHPDNVGPCLFGGLIVGTHSPDATDIVHLGVPDVEMVMLVPDERLMTKEARGILPRQLEYHQAIKGSSISNVLVAAIMSGDWELAGRMMRRDVFHHPYRAELLPGLTEMLKGMNEYGAYGAALSGAGPTVLCFVPKGEGERIREALAADYPHFDVQLAQPAPRGVQVYTFKESEQVNAAL</sequence>
<accession>A0A2P8HE34</accession>
<feature type="domain" description="GHMP kinase N-terminal" evidence="14">
    <location>
        <begin position="60"/>
        <end position="142"/>
    </location>
</feature>
<organism evidence="16 17">
    <name type="scientific">Salsuginibacillus halophilus</name>
    <dbReference type="NCBI Taxonomy" id="517424"/>
    <lineage>
        <taxon>Bacteria</taxon>
        <taxon>Bacillati</taxon>
        <taxon>Bacillota</taxon>
        <taxon>Bacilli</taxon>
        <taxon>Bacillales</taxon>
        <taxon>Bacillaceae</taxon>
        <taxon>Salsuginibacillus</taxon>
    </lineage>
</organism>
<evidence type="ECO:0000256" key="4">
    <source>
        <dbReference type="ARBA" id="ARBA00017858"/>
    </source>
</evidence>
<comment type="function">
    <text evidence="12 13">Catalyzes the ATP-dependent phosphorylation of L-homoserine to L-homoserine phosphate.</text>
</comment>
<dbReference type="GO" id="GO:0004413">
    <property type="term" value="F:homoserine kinase activity"/>
    <property type="evidence" value="ECO:0007669"/>
    <property type="project" value="UniProtKB-UniRule"/>
</dbReference>
<keyword evidence="10 13" id="KW-0067">ATP-binding</keyword>
<dbReference type="Gene3D" id="3.30.230.10">
    <property type="match status" value="1"/>
</dbReference>
<feature type="domain" description="GHMP kinase C-terminal" evidence="15">
    <location>
        <begin position="203"/>
        <end position="280"/>
    </location>
</feature>
<dbReference type="AlphaFoldDB" id="A0A2P8HE34"/>
<dbReference type="EC" id="2.7.1.39" evidence="3 13"/>
<evidence type="ECO:0000256" key="3">
    <source>
        <dbReference type="ARBA" id="ARBA00012078"/>
    </source>
</evidence>
<dbReference type="SUPFAM" id="SSF54211">
    <property type="entry name" value="Ribosomal protein S5 domain 2-like"/>
    <property type="match status" value="1"/>
</dbReference>
<gene>
    <name evidence="13" type="primary">thrB</name>
    <name evidence="16" type="ORF">B0H94_10866</name>
</gene>
<evidence type="ECO:0000259" key="14">
    <source>
        <dbReference type="Pfam" id="PF00288"/>
    </source>
</evidence>
<dbReference type="NCBIfam" id="TIGR00191">
    <property type="entry name" value="thrB"/>
    <property type="match status" value="1"/>
</dbReference>
<dbReference type="InterPro" id="IPR000870">
    <property type="entry name" value="Homoserine_kinase"/>
</dbReference>
<evidence type="ECO:0000256" key="8">
    <source>
        <dbReference type="ARBA" id="ARBA00022741"/>
    </source>
</evidence>
<evidence type="ECO:0000256" key="1">
    <source>
        <dbReference type="ARBA" id="ARBA00005015"/>
    </source>
</evidence>
<dbReference type="GO" id="GO:0009088">
    <property type="term" value="P:threonine biosynthetic process"/>
    <property type="evidence" value="ECO:0007669"/>
    <property type="project" value="UniProtKB-UniRule"/>
</dbReference>
<keyword evidence="7 13" id="KW-0791">Threonine biosynthesis</keyword>
<dbReference type="PANTHER" id="PTHR20861">
    <property type="entry name" value="HOMOSERINE/4-DIPHOSPHOCYTIDYL-2-C-METHYL-D-ERYTHRITOL KINASE"/>
    <property type="match status" value="1"/>
</dbReference>
<comment type="pathway">
    <text evidence="1 13">Amino-acid biosynthesis; L-threonine biosynthesis; L-threonine from L-aspartate: step 4/5.</text>
</comment>
<keyword evidence="8 13" id="KW-0547">Nucleotide-binding</keyword>
<feature type="binding site" evidence="13">
    <location>
        <begin position="89"/>
        <end position="99"/>
    </location>
    <ligand>
        <name>ATP</name>
        <dbReference type="ChEBI" id="CHEBI:30616"/>
    </ligand>
</feature>
<keyword evidence="13" id="KW-0963">Cytoplasm</keyword>